<dbReference type="SUPFAM" id="SSF52402">
    <property type="entry name" value="Adenine nucleotide alpha hydrolases-like"/>
    <property type="match status" value="1"/>
</dbReference>
<dbReference type="CDD" id="cd01714">
    <property type="entry name" value="ETF_beta"/>
    <property type="match status" value="1"/>
</dbReference>
<dbReference type="InterPro" id="IPR014729">
    <property type="entry name" value="Rossmann-like_a/b/a_fold"/>
</dbReference>
<name>A0ABV1IS82_9FIRM</name>
<comment type="caution">
    <text evidence="3">The sequence shown here is derived from an EMBL/GenBank/DDBJ whole genome shotgun (WGS) entry which is preliminary data.</text>
</comment>
<dbReference type="SMART" id="SM00893">
    <property type="entry name" value="ETF"/>
    <property type="match status" value="1"/>
</dbReference>
<dbReference type="PANTHER" id="PTHR21294">
    <property type="entry name" value="ELECTRON TRANSFER FLAVOPROTEIN BETA-SUBUNIT"/>
    <property type="match status" value="1"/>
</dbReference>
<evidence type="ECO:0000313" key="3">
    <source>
        <dbReference type="EMBL" id="MEQ2710069.1"/>
    </source>
</evidence>
<proteinExistence type="predicted"/>
<accession>A0ABV1IS82</accession>
<evidence type="ECO:0000259" key="2">
    <source>
        <dbReference type="SMART" id="SM00893"/>
    </source>
</evidence>
<dbReference type="PIRSF" id="PIRSF000090">
    <property type="entry name" value="Beta-ETF"/>
    <property type="match status" value="1"/>
</dbReference>
<organism evidence="3 4">
    <name type="scientific">Anaerostipes amylophilus</name>
    <dbReference type="NCBI Taxonomy" id="2981779"/>
    <lineage>
        <taxon>Bacteria</taxon>
        <taxon>Bacillati</taxon>
        <taxon>Bacillota</taxon>
        <taxon>Clostridia</taxon>
        <taxon>Lachnospirales</taxon>
        <taxon>Lachnospiraceae</taxon>
        <taxon>Anaerostipes</taxon>
    </lineage>
</organism>
<sequence>MNILVCMKQVPDDSVEIHLNADGAPDLANVTPVVNAFDTYALEMAARLKESSEGEITIVCVGEEGAKNSLKNCLAVGADHAFLVSDDAFKDSDTTGIANILKNVVAKLEADNGQKFDLIFTGKEATDAALGQGGIMLADELGVGVITNITEIALDGDKVTAKQETEEGYRTVEASAPCVVTVTKPEYDPRYPTIKNKMAARKKPIGDIKEADLADLEKEKVGADNAKVQVIKLYEPAKKEAGIKIQEETEEDSALKAVAMMADAKVF</sequence>
<dbReference type="InterPro" id="IPR014730">
    <property type="entry name" value="ETF_a/b_N"/>
</dbReference>
<dbReference type="Pfam" id="PF01012">
    <property type="entry name" value="ETF"/>
    <property type="match status" value="1"/>
</dbReference>
<reference evidence="3 4" key="1">
    <citation type="submission" date="2024-04" db="EMBL/GenBank/DDBJ databases">
        <title>Human intestinal bacterial collection.</title>
        <authorList>
            <person name="Pauvert C."/>
            <person name="Hitch T.C.A."/>
            <person name="Clavel T."/>
        </authorList>
    </citation>
    <scope>NUCLEOTIDE SEQUENCE [LARGE SCALE GENOMIC DNA]</scope>
    <source>
        <strain evidence="3 4">CLA-AA-H249</strain>
    </source>
</reference>
<keyword evidence="4" id="KW-1185">Reference proteome</keyword>
<dbReference type="InterPro" id="IPR033948">
    <property type="entry name" value="ETF_beta_N"/>
</dbReference>
<dbReference type="PANTHER" id="PTHR21294:SF17">
    <property type="entry name" value="PROTEIN FIXA"/>
    <property type="match status" value="1"/>
</dbReference>
<dbReference type="Proteomes" id="UP001482154">
    <property type="component" value="Unassembled WGS sequence"/>
</dbReference>
<dbReference type="EMBL" id="JBBNIN010000003">
    <property type="protein sequence ID" value="MEQ2710069.1"/>
    <property type="molecule type" value="Genomic_DNA"/>
</dbReference>
<evidence type="ECO:0000256" key="1">
    <source>
        <dbReference type="ARBA" id="ARBA00042002"/>
    </source>
</evidence>
<evidence type="ECO:0000313" key="4">
    <source>
        <dbReference type="Proteomes" id="UP001482154"/>
    </source>
</evidence>
<dbReference type="InterPro" id="IPR012255">
    <property type="entry name" value="ETF_b"/>
</dbReference>
<gene>
    <name evidence="3" type="ORF">AAAU51_02620</name>
</gene>
<protein>
    <recommendedName>
        <fullName evidence="1">Electron transfer flavoprotein small subunit</fullName>
    </recommendedName>
</protein>
<dbReference type="Gene3D" id="3.40.50.620">
    <property type="entry name" value="HUPs"/>
    <property type="match status" value="1"/>
</dbReference>
<feature type="domain" description="Electron transfer flavoprotein alpha/beta-subunit N-terminal" evidence="2">
    <location>
        <begin position="22"/>
        <end position="220"/>
    </location>
</feature>
<dbReference type="RefSeq" id="WP_022375192.1">
    <property type="nucleotide sequence ID" value="NZ_JAOQJG010000001.1"/>
</dbReference>